<feature type="binding site" evidence="7">
    <location>
        <position position="119"/>
    </location>
    <ligand>
        <name>substrate</name>
    </ligand>
</feature>
<accession>A0A4R8A5A7</accession>
<comment type="function">
    <text evidence="2 7">Catalyzes the formation of N(7)-methylguanine at position 46 (m7G46) in tRNA.</text>
</comment>
<dbReference type="GO" id="GO:0008176">
    <property type="term" value="F:tRNA (guanine(46)-N7)-methyltransferase activity"/>
    <property type="evidence" value="ECO:0007669"/>
    <property type="project" value="UniProtKB-UniRule"/>
</dbReference>
<gene>
    <name evidence="7" type="primary">trmB</name>
    <name evidence="8" type="ORF">EDD63_10456</name>
</gene>
<dbReference type="PROSITE" id="PS51625">
    <property type="entry name" value="SAM_MT_TRMB"/>
    <property type="match status" value="1"/>
</dbReference>
<dbReference type="NCBIfam" id="NF001080">
    <property type="entry name" value="PRK00121.2-2"/>
    <property type="match status" value="1"/>
</dbReference>
<comment type="caution">
    <text evidence="7">Lacks conserved residue(s) required for the propagation of feature annotation.</text>
</comment>
<comment type="similarity">
    <text evidence="7">Belongs to the class I-like SAM-binding methyltransferase superfamily. TrmB family.</text>
</comment>
<keyword evidence="6 7" id="KW-0819">tRNA processing</keyword>
<dbReference type="NCBIfam" id="TIGR00091">
    <property type="entry name" value="tRNA (guanosine(46)-N7)-methyltransferase TrmB"/>
    <property type="match status" value="1"/>
</dbReference>
<feature type="binding site" evidence="7">
    <location>
        <position position="151"/>
    </location>
    <ligand>
        <name>substrate</name>
    </ligand>
</feature>
<dbReference type="Proteomes" id="UP000294743">
    <property type="component" value="Unassembled WGS sequence"/>
</dbReference>
<dbReference type="PANTHER" id="PTHR23417">
    <property type="entry name" value="3-DEOXY-D-MANNO-OCTULOSONIC-ACID TRANSFERASE/TRNA GUANINE-N 7 - -METHYLTRANSFERASE"/>
    <property type="match status" value="1"/>
</dbReference>
<dbReference type="AlphaFoldDB" id="A0A4R8A5A7"/>
<dbReference type="PANTHER" id="PTHR23417:SF14">
    <property type="entry name" value="PENTACOTRIPEPTIDE-REPEAT REGION OF PRORP DOMAIN-CONTAINING PROTEIN"/>
    <property type="match status" value="1"/>
</dbReference>
<comment type="pathway">
    <text evidence="7">tRNA modification; N(7)-methylguanine-tRNA biosynthesis.</text>
</comment>
<dbReference type="InterPro" id="IPR055361">
    <property type="entry name" value="tRNA_methyltr_TrmB_bact"/>
</dbReference>
<dbReference type="SUPFAM" id="SSF53335">
    <property type="entry name" value="S-adenosyl-L-methionine-dependent methyltransferases"/>
    <property type="match status" value="1"/>
</dbReference>
<evidence type="ECO:0000256" key="6">
    <source>
        <dbReference type="ARBA" id="ARBA00022694"/>
    </source>
</evidence>
<dbReference type="Gene3D" id="3.40.50.150">
    <property type="entry name" value="Vaccinia Virus protein VP39"/>
    <property type="match status" value="1"/>
</dbReference>
<organism evidence="8 9">
    <name type="scientific">Breznakia blatticola</name>
    <dbReference type="NCBI Taxonomy" id="1754012"/>
    <lineage>
        <taxon>Bacteria</taxon>
        <taxon>Bacillati</taxon>
        <taxon>Bacillota</taxon>
        <taxon>Erysipelotrichia</taxon>
        <taxon>Erysipelotrichales</taxon>
        <taxon>Erysipelotrichaceae</taxon>
        <taxon>Breznakia</taxon>
    </lineage>
</organism>
<evidence type="ECO:0000256" key="7">
    <source>
        <dbReference type="HAMAP-Rule" id="MF_01057"/>
    </source>
</evidence>
<evidence type="ECO:0000256" key="1">
    <source>
        <dbReference type="ARBA" id="ARBA00000142"/>
    </source>
</evidence>
<feature type="binding site" evidence="7">
    <location>
        <position position="93"/>
    </location>
    <ligand>
        <name>S-adenosyl-L-methionine</name>
        <dbReference type="ChEBI" id="CHEBI:59789"/>
    </ligand>
</feature>
<proteinExistence type="inferred from homology"/>
<evidence type="ECO:0000313" key="9">
    <source>
        <dbReference type="Proteomes" id="UP000294743"/>
    </source>
</evidence>
<feature type="binding site" evidence="7">
    <location>
        <position position="115"/>
    </location>
    <ligand>
        <name>S-adenosyl-L-methionine</name>
        <dbReference type="ChEBI" id="CHEBI:59789"/>
    </ligand>
</feature>
<dbReference type="EMBL" id="SODD01000004">
    <property type="protein sequence ID" value="TDW25528.1"/>
    <property type="molecule type" value="Genomic_DNA"/>
</dbReference>
<evidence type="ECO:0000256" key="3">
    <source>
        <dbReference type="ARBA" id="ARBA00022603"/>
    </source>
</evidence>
<dbReference type="OrthoDB" id="9802090at2"/>
<evidence type="ECO:0000256" key="5">
    <source>
        <dbReference type="ARBA" id="ARBA00022691"/>
    </source>
</evidence>
<dbReference type="Pfam" id="PF02390">
    <property type="entry name" value="Methyltransf_4"/>
    <property type="match status" value="1"/>
</dbReference>
<comment type="catalytic activity">
    <reaction evidence="1 7">
        <text>guanosine(46) in tRNA + S-adenosyl-L-methionine = N(7)-methylguanosine(46) in tRNA + S-adenosyl-L-homocysteine</text>
        <dbReference type="Rhea" id="RHEA:42708"/>
        <dbReference type="Rhea" id="RHEA-COMP:10188"/>
        <dbReference type="Rhea" id="RHEA-COMP:10189"/>
        <dbReference type="ChEBI" id="CHEBI:57856"/>
        <dbReference type="ChEBI" id="CHEBI:59789"/>
        <dbReference type="ChEBI" id="CHEBI:74269"/>
        <dbReference type="ChEBI" id="CHEBI:74480"/>
        <dbReference type="EC" id="2.1.1.33"/>
    </reaction>
</comment>
<name>A0A4R8A5A7_9FIRM</name>
<evidence type="ECO:0000313" key="8">
    <source>
        <dbReference type="EMBL" id="TDW25528.1"/>
    </source>
</evidence>
<reference evidence="8 9" key="1">
    <citation type="submission" date="2019-03" db="EMBL/GenBank/DDBJ databases">
        <title>Genomic Encyclopedia of Type Strains, Phase IV (KMG-IV): sequencing the most valuable type-strain genomes for metagenomic binning, comparative biology and taxonomic classification.</title>
        <authorList>
            <person name="Goeker M."/>
        </authorList>
    </citation>
    <scope>NUCLEOTIDE SEQUENCE [LARGE SCALE GENOMIC DNA]</scope>
    <source>
        <strain evidence="8 9">DSM 28867</strain>
    </source>
</reference>
<comment type="caution">
    <text evidence="8">The sequence shown here is derived from an EMBL/GenBank/DDBJ whole genome shotgun (WGS) entry which is preliminary data.</text>
</comment>
<dbReference type="EC" id="2.1.1.33" evidence="7"/>
<evidence type="ECO:0000256" key="2">
    <source>
        <dbReference type="ARBA" id="ARBA00003015"/>
    </source>
</evidence>
<dbReference type="UniPathway" id="UPA00989"/>
<dbReference type="GO" id="GO:0043527">
    <property type="term" value="C:tRNA methyltransferase complex"/>
    <property type="evidence" value="ECO:0007669"/>
    <property type="project" value="TreeGrafter"/>
</dbReference>
<evidence type="ECO:0000256" key="4">
    <source>
        <dbReference type="ARBA" id="ARBA00022679"/>
    </source>
</evidence>
<keyword evidence="3 7" id="KW-0489">Methyltransferase</keyword>
<dbReference type="HAMAP" id="MF_01057">
    <property type="entry name" value="tRNA_methyltr_TrmB"/>
    <property type="match status" value="1"/>
</dbReference>
<sequence>MRMRKLKWAADFIANSEVNVHNPEIYQGKWRELLNRDCIHVEIGTGKGDYWIGMANLYPELGWIGIEKQESVAALALRKKDTLEQQTRFIHGDAANIDQWFAKKEIDVIHLNFSDPWPKNRNKKRRLSNERFLDKYHQILSDDGQIIMKTDNRSLFEYSIIEFQNFGFKLEEIYLDFRSEQHDEDIISEYERKFMEKGPIYRAVWVKGGK</sequence>
<keyword evidence="9" id="KW-1185">Reference proteome</keyword>
<keyword evidence="4 7" id="KW-0808">Transferase</keyword>
<protein>
    <recommendedName>
        <fullName evidence="7">tRNA (guanine-N(7)-)-methyltransferase</fullName>
        <ecNumber evidence="7">2.1.1.33</ecNumber>
    </recommendedName>
    <alternativeName>
        <fullName evidence="7">tRNA (guanine(46)-N(7))-methyltransferase</fullName>
    </alternativeName>
    <alternativeName>
        <fullName evidence="7">tRNA(m7G46)-methyltransferase</fullName>
    </alternativeName>
</protein>
<dbReference type="InterPro" id="IPR003358">
    <property type="entry name" value="tRNA_(Gua-N-7)_MeTrfase_Trmb"/>
</dbReference>
<feature type="binding site" evidence="7">
    <location>
        <position position="42"/>
    </location>
    <ligand>
        <name>S-adenosyl-L-methionine</name>
        <dbReference type="ChEBI" id="CHEBI:59789"/>
    </ligand>
</feature>
<dbReference type="InterPro" id="IPR029063">
    <property type="entry name" value="SAM-dependent_MTases_sf"/>
</dbReference>
<feature type="binding site" evidence="7">
    <location>
        <position position="67"/>
    </location>
    <ligand>
        <name>S-adenosyl-L-methionine</name>
        <dbReference type="ChEBI" id="CHEBI:59789"/>
    </ligand>
</feature>
<keyword evidence="5 7" id="KW-0949">S-adenosyl-L-methionine</keyword>